<dbReference type="OrthoDB" id="363355at2"/>
<organism evidence="5 6">
    <name type="scientific">Comamonas kerstersii</name>
    <dbReference type="NCBI Taxonomy" id="225992"/>
    <lineage>
        <taxon>Bacteria</taxon>
        <taxon>Pseudomonadati</taxon>
        <taxon>Pseudomonadota</taxon>
        <taxon>Betaproteobacteria</taxon>
        <taxon>Burkholderiales</taxon>
        <taxon>Comamonadaceae</taxon>
        <taxon>Comamonas</taxon>
    </lineage>
</organism>
<dbReference type="Proteomes" id="UP000242792">
    <property type="component" value="Chromosome"/>
</dbReference>
<gene>
    <name evidence="5" type="ORF">B5M06_14755</name>
</gene>
<dbReference type="AlphaFoldDB" id="A0A1V0BHB3"/>
<evidence type="ECO:0000313" key="5">
    <source>
        <dbReference type="EMBL" id="AQZ99320.1"/>
    </source>
</evidence>
<evidence type="ECO:0000256" key="1">
    <source>
        <dbReference type="SAM" id="Coils"/>
    </source>
</evidence>
<evidence type="ECO:0000259" key="4">
    <source>
        <dbReference type="Pfam" id="PF20155"/>
    </source>
</evidence>
<protein>
    <submittedName>
        <fullName evidence="5">Phage tail tape measure protein</fullName>
    </submittedName>
</protein>
<evidence type="ECO:0000256" key="2">
    <source>
        <dbReference type="SAM" id="MobiDB-lite"/>
    </source>
</evidence>
<dbReference type="KEGG" id="cke:B5M06_14755"/>
<dbReference type="Pfam" id="PF20155">
    <property type="entry name" value="TMP_3"/>
    <property type="match status" value="1"/>
</dbReference>
<dbReference type="GeneID" id="83040570"/>
<feature type="domain" description="Tape measure protein N-terminal" evidence="4">
    <location>
        <begin position="104"/>
        <end position="294"/>
    </location>
</feature>
<dbReference type="InterPro" id="IPR013491">
    <property type="entry name" value="Tape_meas_N"/>
</dbReference>
<evidence type="ECO:0000259" key="3">
    <source>
        <dbReference type="Pfam" id="PF09718"/>
    </source>
</evidence>
<evidence type="ECO:0000313" key="6">
    <source>
        <dbReference type="Proteomes" id="UP000242792"/>
    </source>
</evidence>
<dbReference type="NCBIfam" id="TIGR01541">
    <property type="entry name" value="tape_meas_lam_C"/>
    <property type="match status" value="1"/>
</dbReference>
<accession>A0A1V0BHB3</accession>
<dbReference type="EMBL" id="CP020121">
    <property type="protein sequence ID" value="AQZ99320.1"/>
    <property type="molecule type" value="Genomic_DNA"/>
</dbReference>
<keyword evidence="1" id="KW-0175">Coiled coil</keyword>
<dbReference type="Pfam" id="PF09718">
    <property type="entry name" value="Tape_meas_lam_C"/>
    <property type="match status" value="1"/>
</dbReference>
<dbReference type="InterPro" id="IPR006431">
    <property type="entry name" value="Phage_tape_meas_C"/>
</dbReference>
<sequence length="952" mass="100806">MTDIAAIGIKVDTDGVERGIKSLEQLTRQGEATEKSISSLERSSKKTGDGMRNISANAGRAAQDIRLVGKSSEEAADGVGELSAAFGVLKTVAAATVASQFVGQLASMADASTNVASRLSLVTESASNLVVVQRELFEIAQASRVQYTGLVDTYAQIARSTKELSISHADLLGITKTISQAITISGGSAASAQAALVQLSQGFASGALRGEELNSVMEQTPRLAMAIAQGMGKSIGELRAMGQAGELTAEAVLGALQKAADSVSKEFAQMTQTIEQSVTQAENSFLRLVGVVDKISGASSAAASGIGRFSSNMDGLSTEIERLHANKGNISDFFFLLFNNEKTLNEELRISQAELDKLNARLSKAPDNIYAKSAAYDMQLYINKIKEAIARLNELDGKSPSGSAGAGGGSINPADFPTRGSRANFLREQEAASKKLLDISARENGITKQFTDDLAAYQEGLRTGVITLAEYTAAVTKLNVERDKALRKKEGGEKGDRSAEREAGAFMRAEVSAVKAAMSQITAVYTGSEAIIESLHRAGLVDERDYYEAKIGFVEMHLDAKRRELEEENRILAAQSLKGADAIERDRKIAENRAQLAKITEEAAFQTSVLAIESASAATAQQASFKAAERAAKDYLDTLRRGFQRDAASVGMGDQERSIQSGKQQVEDQYADRMQDIYAQREQAEILSGGKLSAEMERRFAERLTLEKHYLSDALIAYDEGVAARLASESRWENGATRAWKNYAANAANVAEHTANLFTKAFQGMEDAIVNFAMTGKLSFSDMAKSIIADLIRIQARQAIVGMAGSLFGGVFGGMFGGMSADRAAVYSSGGYTGDGGKYEPAGIVHKGEYVINAAATKRLGLGYLNSLNGYANGGLVGGGGAAAPVGGVMKVEIINNGEPMRVQSSGIEAGILKVVVEQAVQHSVGAVAGQLASDSGQIGQAMRARKSMGMA</sequence>
<name>A0A1V0BHB3_9BURK</name>
<feature type="region of interest" description="Disordered" evidence="2">
    <location>
        <begin position="31"/>
        <end position="55"/>
    </location>
</feature>
<feature type="compositionally biased region" description="Polar residues" evidence="2">
    <location>
        <begin position="31"/>
        <end position="41"/>
    </location>
</feature>
<dbReference type="RefSeq" id="WP_080025286.1">
    <property type="nucleotide sequence ID" value="NZ_CP020121.1"/>
</dbReference>
<proteinExistence type="predicted"/>
<feature type="domain" description="Bacteriophage tail tape measure C-terminal" evidence="3">
    <location>
        <begin position="731"/>
        <end position="804"/>
    </location>
</feature>
<feature type="coiled-coil region" evidence="1">
    <location>
        <begin position="341"/>
        <end position="398"/>
    </location>
</feature>
<dbReference type="NCBIfam" id="TIGR02675">
    <property type="entry name" value="tape_meas_nterm"/>
    <property type="match status" value="1"/>
</dbReference>
<feature type="region of interest" description="Disordered" evidence="2">
    <location>
        <begin position="399"/>
        <end position="420"/>
    </location>
</feature>
<reference evidence="5 6" key="1">
    <citation type="submission" date="2017-03" db="EMBL/GenBank/DDBJ databases">
        <title>Rapid Whole Genome Sequencing of Comamonas kerstersii Causing Continuous ambulatory Peritoneal Dialysis-Associated Peritonitis.</title>
        <authorList>
            <person name="Zheng B."/>
        </authorList>
    </citation>
    <scope>NUCLEOTIDE SEQUENCE [LARGE SCALE GENOMIC DNA]</scope>
    <source>
        <strain evidence="5 6">8943</strain>
    </source>
</reference>